<protein>
    <submittedName>
        <fullName evidence="2">NADH:flavin oxidoreductase</fullName>
    </submittedName>
</protein>
<dbReference type="Gene3D" id="3.20.20.70">
    <property type="entry name" value="Aldolase class I"/>
    <property type="match status" value="1"/>
</dbReference>
<evidence type="ECO:0000313" key="2">
    <source>
        <dbReference type="EMBL" id="TFW20067.1"/>
    </source>
</evidence>
<dbReference type="InterPro" id="IPR001155">
    <property type="entry name" value="OxRdtase_FMN_N"/>
</dbReference>
<name>A0A4Y9SCW7_9BURK</name>
<proteinExistence type="predicted"/>
<dbReference type="Pfam" id="PF00724">
    <property type="entry name" value="Oxidored_FMN"/>
    <property type="match status" value="1"/>
</dbReference>
<dbReference type="PANTHER" id="PTHR22893:SF91">
    <property type="entry name" value="NADPH DEHYDROGENASE 2-RELATED"/>
    <property type="match status" value="1"/>
</dbReference>
<sequence>MKAPELFRPYARGPLQSANRLLVAPMTRVSATQYGDATDAMVRYYARFARGGFGIVISEGIYTDEAYAQCYRNQPGLATDTQAASWRQVADAVHAAGGRIYAQLMHAGALAQENRFRRSAAAPSAVQPRGAQMAAYHGSGPYRVPLAMSAQDIEEAIAGFAAAAGRALTLAGFDGIEIHGANGYLIDQFLNSHTNVRTDSYGGGVTERYRFATRVVSAVRAAIGPNVPLGLRISQAKVNDPHFKWPEGEQGAAALFGMLAACGIDYLHLPEPDALLPAFTDSQTSLLEVARTAAPELALVANGGLDDPLRAAEALRRGADFVALGRGALANPDWPQRVAHGTPRRPFDDSLLRPIANLKPRECEI</sequence>
<accession>A0A4Y9SCW7</accession>
<dbReference type="PANTHER" id="PTHR22893">
    <property type="entry name" value="NADH OXIDOREDUCTASE-RELATED"/>
    <property type="match status" value="1"/>
</dbReference>
<dbReference type="CDD" id="cd02803">
    <property type="entry name" value="OYE_like_FMN_family"/>
    <property type="match status" value="1"/>
</dbReference>
<evidence type="ECO:0000313" key="3">
    <source>
        <dbReference type="Proteomes" id="UP000298438"/>
    </source>
</evidence>
<evidence type="ECO:0000259" key="1">
    <source>
        <dbReference type="Pfam" id="PF00724"/>
    </source>
</evidence>
<dbReference type="Proteomes" id="UP000298438">
    <property type="component" value="Unassembled WGS sequence"/>
</dbReference>
<keyword evidence="3" id="KW-1185">Reference proteome</keyword>
<dbReference type="InterPro" id="IPR045247">
    <property type="entry name" value="Oye-like"/>
</dbReference>
<dbReference type="GO" id="GO:0010181">
    <property type="term" value="F:FMN binding"/>
    <property type="evidence" value="ECO:0007669"/>
    <property type="project" value="InterPro"/>
</dbReference>
<feature type="domain" description="NADH:flavin oxidoreductase/NADH oxidase N-terminal" evidence="1">
    <location>
        <begin position="5"/>
        <end position="343"/>
    </location>
</feature>
<organism evidence="2 3">
    <name type="scientific">Zemynaea arenosa</name>
    <dbReference type="NCBI Taxonomy" id="2561931"/>
    <lineage>
        <taxon>Bacteria</taxon>
        <taxon>Pseudomonadati</taxon>
        <taxon>Pseudomonadota</taxon>
        <taxon>Betaproteobacteria</taxon>
        <taxon>Burkholderiales</taxon>
        <taxon>Oxalobacteraceae</taxon>
        <taxon>Telluria group</taxon>
        <taxon>Zemynaea</taxon>
    </lineage>
</organism>
<dbReference type="AlphaFoldDB" id="A0A4Y9SCW7"/>
<comment type="caution">
    <text evidence="2">The sequence shown here is derived from an EMBL/GenBank/DDBJ whole genome shotgun (WGS) entry which is preliminary data.</text>
</comment>
<dbReference type="RefSeq" id="WP_135207242.1">
    <property type="nucleotide sequence ID" value="NZ_SPVF01000137.1"/>
</dbReference>
<gene>
    <name evidence="2" type="ORF">E4L96_10865</name>
</gene>
<reference evidence="2 3" key="1">
    <citation type="submission" date="2019-03" db="EMBL/GenBank/DDBJ databases">
        <title>Draft Genome Sequence of Massilia arenosa sp. nov., a Novel Massilia Species Isolated from a Sandy-loam Maize Soil.</title>
        <authorList>
            <person name="Raths R."/>
            <person name="Peta V."/>
            <person name="Bucking H."/>
        </authorList>
    </citation>
    <scope>NUCLEOTIDE SEQUENCE [LARGE SCALE GENOMIC DNA]</scope>
    <source>
        <strain evidence="2 3">MC02</strain>
    </source>
</reference>
<dbReference type="SUPFAM" id="SSF51395">
    <property type="entry name" value="FMN-linked oxidoreductases"/>
    <property type="match status" value="1"/>
</dbReference>
<dbReference type="GO" id="GO:0016491">
    <property type="term" value="F:oxidoreductase activity"/>
    <property type="evidence" value="ECO:0007669"/>
    <property type="project" value="InterPro"/>
</dbReference>
<dbReference type="OrthoDB" id="8521686at2"/>
<dbReference type="InterPro" id="IPR013785">
    <property type="entry name" value="Aldolase_TIM"/>
</dbReference>
<dbReference type="EMBL" id="SPVF01000137">
    <property type="protein sequence ID" value="TFW20067.1"/>
    <property type="molecule type" value="Genomic_DNA"/>
</dbReference>